<reference evidence="3 4" key="1">
    <citation type="submission" date="2019-05" db="EMBL/GenBank/DDBJ databases">
        <title>Another draft genome of Portunus trituberculatus and its Hox gene families provides insights of decapod evolution.</title>
        <authorList>
            <person name="Jeong J.-H."/>
            <person name="Song I."/>
            <person name="Kim S."/>
            <person name="Choi T."/>
            <person name="Kim D."/>
            <person name="Ryu S."/>
            <person name="Kim W."/>
        </authorList>
    </citation>
    <scope>NUCLEOTIDE SEQUENCE [LARGE SCALE GENOMIC DNA]</scope>
    <source>
        <tissue evidence="3">Muscle</tissue>
    </source>
</reference>
<dbReference type="EMBL" id="VSRR010118217">
    <property type="protein sequence ID" value="MPC99402.1"/>
    <property type="molecule type" value="Genomic_DNA"/>
</dbReference>
<feature type="compositionally biased region" description="Basic and acidic residues" evidence="1">
    <location>
        <begin position="54"/>
        <end position="87"/>
    </location>
</feature>
<keyword evidence="4" id="KW-1185">Reference proteome</keyword>
<sequence length="145" mass="16351">MTLWWKGQLVAMAAALPTHGSPSPSLLHNHGRNLVLCNSAITRGSSGLNTAGAVDRDDGKRREGKRNAEGSKERKSRRRGMEGEQNDKASSLGEGGENPKKETKVKRYRERWRAEVERRTEADEELGTRDKKRRREVESERGVKE</sequence>
<feature type="chain" id="PRO_5023013125" evidence="2">
    <location>
        <begin position="21"/>
        <end position="145"/>
    </location>
</feature>
<name>A0A5B7JTH3_PORTR</name>
<accession>A0A5B7JTH3</accession>
<evidence type="ECO:0000313" key="3">
    <source>
        <dbReference type="EMBL" id="MPC99402.1"/>
    </source>
</evidence>
<feature type="signal peptide" evidence="2">
    <location>
        <begin position="1"/>
        <end position="20"/>
    </location>
</feature>
<gene>
    <name evidence="3" type="ORF">E2C01_094815</name>
</gene>
<feature type="region of interest" description="Disordered" evidence="1">
    <location>
        <begin position="41"/>
        <end position="145"/>
    </location>
</feature>
<keyword evidence="2" id="KW-0732">Signal</keyword>
<comment type="caution">
    <text evidence="3">The sequence shown here is derived from an EMBL/GenBank/DDBJ whole genome shotgun (WGS) entry which is preliminary data.</text>
</comment>
<evidence type="ECO:0000256" key="1">
    <source>
        <dbReference type="SAM" id="MobiDB-lite"/>
    </source>
</evidence>
<protein>
    <submittedName>
        <fullName evidence="3">Uncharacterized protein</fullName>
    </submittedName>
</protein>
<dbReference type="Proteomes" id="UP000324222">
    <property type="component" value="Unassembled WGS sequence"/>
</dbReference>
<evidence type="ECO:0000256" key="2">
    <source>
        <dbReference type="SAM" id="SignalP"/>
    </source>
</evidence>
<feature type="compositionally biased region" description="Basic and acidic residues" evidence="1">
    <location>
        <begin position="111"/>
        <end position="145"/>
    </location>
</feature>
<dbReference type="AlphaFoldDB" id="A0A5B7JTH3"/>
<organism evidence="3 4">
    <name type="scientific">Portunus trituberculatus</name>
    <name type="common">Swimming crab</name>
    <name type="synonym">Neptunus trituberculatus</name>
    <dbReference type="NCBI Taxonomy" id="210409"/>
    <lineage>
        <taxon>Eukaryota</taxon>
        <taxon>Metazoa</taxon>
        <taxon>Ecdysozoa</taxon>
        <taxon>Arthropoda</taxon>
        <taxon>Crustacea</taxon>
        <taxon>Multicrustacea</taxon>
        <taxon>Malacostraca</taxon>
        <taxon>Eumalacostraca</taxon>
        <taxon>Eucarida</taxon>
        <taxon>Decapoda</taxon>
        <taxon>Pleocyemata</taxon>
        <taxon>Brachyura</taxon>
        <taxon>Eubrachyura</taxon>
        <taxon>Portunoidea</taxon>
        <taxon>Portunidae</taxon>
        <taxon>Portuninae</taxon>
        <taxon>Portunus</taxon>
    </lineage>
</organism>
<evidence type="ECO:0000313" key="4">
    <source>
        <dbReference type="Proteomes" id="UP000324222"/>
    </source>
</evidence>
<proteinExistence type="predicted"/>